<evidence type="ECO:0000256" key="1">
    <source>
        <dbReference type="SAM" id="MobiDB-lite"/>
    </source>
</evidence>
<organism evidence="2 3">
    <name type="scientific">Nesidiocoris tenuis</name>
    <dbReference type="NCBI Taxonomy" id="355587"/>
    <lineage>
        <taxon>Eukaryota</taxon>
        <taxon>Metazoa</taxon>
        <taxon>Ecdysozoa</taxon>
        <taxon>Arthropoda</taxon>
        <taxon>Hexapoda</taxon>
        <taxon>Insecta</taxon>
        <taxon>Pterygota</taxon>
        <taxon>Neoptera</taxon>
        <taxon>Paraneoptera</taxon>
        <taxon>Hemiptera</taxon>
        <taxon>Heteroptera</taxon>
        <taxon>Panheteroptera</taxon>
        <taxon>Cimicomorpha</taxon>
        <taxon>Miridae</taxon>
        <taxon>Dicyphina</taxon>
        <taxon>Nesidiocoris</taxon>
    </lineage>
</organism>
<name>A0A6H5G5I5_9HEMI</name>
<protein>
    <submittedName>
        <fullName evidence="2">Uncharacterized protein</fullName>
    </submittedName>
</protein>
<evidence type="ECO:0000313" key="2">
    <source>
        <dbReference type="EMBL" id="CAA9997206.1"/>
    </source>
</evidence>
<accession>A0A6H5G5I5</accession>
<gene>
    <name evidence="2" type="ORF">NTEN_LOCUS3536</name>
</gene>
<proteinExistence type="predicted"/>
<evidence type="ECO:0000313" key="3">
    <source>
        <dbReference type="Proteomes" id="UP000479000"/>
    </source>
</evidence>
<reference evidence="2 3" key="1">
    <citation type="submission" date="2020-02" db="EMBL/GenBank/DDBJ databases">
        <authorList>
            <person name="Ferguson B K."/>
        </authorList>
    </citation>
    <scope>NUCLEOTIDE SEQUENCE [LARGE SCALE GENOMIC DNA]</scope>
</reference>
<keyword evidence="3" id="KW-1185">Reference proteome</keyword>
<feature type="region of interest" description="Disordered" evidence="1">
    <location>
        <begin position="25"/>
        <end position="48"/>
    </location>
</feature>
<dbReference type="Proteomes" id="UP000479000">
    <property type="component" value="Unassembled WGS sequence"/>
</dbReference>
<dbReference type="EMBL" id="CADCXU010005557">
    <property type="protein sequence ID" value="CAA9997206.1"/>
    <property type="molecule type" value="Genomic_DNA"/>
</dbReference>
<dbReference type="AlphaFoldDB" id="A0A6H5G5I5"/>
<sequence length="98" mass="10008">MEYDSFPGIGLASLGVMRLRGGGGGSDCGAAEGVQHQRPAEQSPWRSGGARSCWCTKGELQAATARPSTTTPSALPAPATASLRALHSPRPCSAVLVM</sequence>